<evidence type="ECO:0000256" key="2">
    <source>
        <dbReference type="SAM" id="Phobius"/>
    </source>
</evidence>
<dbReference type="Pfam" id="PF14009">
    <property type="entry name" value="PADRE"/>
    <property type="match status" value="1"/>
</dbReference>
<dbReference type="PANTHER" id="PTHR33052">
    <property type="entry name" value="DUF4228 DOMAIN PROTEIN-RELATED"/>
    <property type="match status" value="1"/>
</dbReference>
<comment type="caution">
    <text evidence="3">The sequence shown here is derived from an EMBL/GenBank/DDBJ whole genome shotgun (WGS) entry which is preliminary data.</text>
</comment>
<accession>A0AAP0QVZ1</accession>
<protein>
    <submittedName>
        <fullName evidence="3">Uncharacterized protein</fullName>
    </submittedName>
</protein>
<proteinExistence type="predicted"/>
<organism evidence="3 4">
    <name type="scientific">Citrus x changshan-huyou</name>
    <dbReference type="NCBI Taxonomy" id="2935761"/>
    <lineage>
        <taxon>Eukaryota</taxon>
        <taxon>Viridiplantae</taxon>
        <taxon>Streptophyta</taxon>
        <taxon>Embryophyta</taxon>
        <taxon>Tracheophyta</taxon>
        <taxon>Spermatophyta</taxon>
        <taxon>Magnoliopsida</taxon>
        <taxon>eudicotyledons</taxon>
        <taxon>Gunneridae</taxon>
        <taxon>Pentapetalae</taxon>
        <taxon>rosids</taxon>
        <taxon>malvids</taxon>
        <taxon>Sapindales</taxon>
        <taxon>Rutaceae</taxon>
        <taxon>Aurantioideae</taxon>
        <taxon>Citrus</taxon>
    </lineage>
</organism>
<dbReference type="Proteomes" id="UP001428341">
    <property type="component" value="Unassembled WGS sequence"/>
</dbReference>
<evidence type="ECO:0000313" key="4">
    <source>
        <dbReference type="Proteomes" id="UP001428341"/>
    </source>
</evidence>
<dbReference type="AlphaFoldDB" id="A0AAP0QVZ1"/>
<feature type="region of interest" description="Disordered" evidence="1">
    <location>
        <begin position="247"/>
        <end position="283"/>
    </location>
</feature>
<dbReference type="InterPro" id="IPR025322">
    <property type="entry name" value="PADRE_dom"/>
</dbReference>
<dbReference type="EMBL" id="JBCGBO010000002">
    <property type="protein sequence ID" value="KAK9220737.1"/>
    <property type="molecule type" value="Genomic_DNA"/>
</dbReference>
<sequence>MALVPPNEQARRRRIVQSILVEVRDTAVTKEEAVHLIKEELGLYDSVRSLFLQLCRNEISVDDVKEQLLAAASLTSFGRDEAPVNEESINSLLSERLRNAQVTRRTFQVRQAMGIRDTVQEVVKEVEIGNITVLTAIERDGLLHLWQFIIILIIIIIIINSVRVVDLNGRVQELDCSVSVSQVVGHQPRHFVYTAAEILTGGLKPLRPETLLEPGRVYFLLPSSAFPLSDFSPLYLANIVKKLTAKAKSKNPEARSSPARSPLRVANDVETVSGKRSRRPALGTIRELSSKRAPSLEESLLKTTMKLLGTRKLDPMGV</sequence>
<keyword evidence="2" id="KW-1133">Transmembrane helix</keyword>
<feature type="transmembrane region" description="Helical" evidence="2">
    <location>
        <begin position="145"/>
        <end position="165"/>
    </location>
</feature>
<keyword evidence="2" id="KW-0812">Transmembrane</keyword>
<evidence type="ECO:0000313" key="3">
    <source>
        <dbReference type="EMBL" id="KAK9220737.1"/>
    </source>
</evidence>
<keyword evidence="4" id="KW-1185">Reference proteome</keyword>
<evidence type="ECO:0000256" key="1">
    <source>
        <dbReference type="SAM" id="MobiDB-lite"/>
    </source>
</evidence>
<name>A0AAP0QVZ1_9ROSI</name>
<reference evidence="3 4" key="1">
    <citation type="submission" date="2024-05" db="EMBL/GenBank/DDBJ databases">
        <title>Haplotype-resolved chromosome-level genome assembly of Huyou (Citrus changshanensis).</title>
        <authorList>
            <person name="Miao C."/>
            <person name="Chen W."/>
            <person name="Wu Y."/>
            <person name="Wang L."/>
            <person name="Zhao S."/>
            <person name="Grierson D."/>
            <person name="Xu C."/>
            <person name="Chen K."/>
        </authorList>
    </citation>
    <scope>NUCLEOTIDE SEQUENCE [LARGE SCALE GENOMIC DNA]</scope>
    <source>
        <strain evidence="3">01-14</strain>
        <tissue evidence="3">Leaf</tissue>
    </source>
</reference>
<keyword evidence="2" id="KW-0472">Membrane</keyword>
<gene>
    <name evidence="3" type="ORF">WN944_009160</name>
</gene>